<keyword evidence="6" id="KW-0408">Iron</keyword>
<dbReference type="InterPro" id="IPR010241">
    <property type="entry name" value="Fd_pln"/>
</dbReference>
<proteinExistence type="inferred from homology"/>
<dbReference type="PANTHER" id="PTHR43112">
    <property type="entry name" value="FERREDOXIN"/>
    <property type="match status" value="1"/>
</dbReference>
<keyword evidence="11" id="KW-1185">Reference proteome</keyword>
<evidence type="ECO:0000259" key="9">
    <source>
        <dbReference type="Pfam" id="PF00111"/>
    </source>
</evidence>
<dbReference type="SUPFAM" id="SSF54292">
    <property type="entry name" value="2Fe-2S ferredoxin-like"/>
    <property type="match status" value="1"/>
</dbReference>
<evidence type="ECO:0000256" key="5">
    <source>
        <dbReference type="ARBA" id="ARBA00022982"/>
    </source>
</evidence>
<dbReference type="NCBIfam" id="TIGR02008">
    <property type="entry name" value="fdx_plant"/>
    <property type="match status" value="1"/>
</dbReference>
<dbReference type="RefSeq" id="WP_044203607.1">
    <property type="nucleotide sequence ID" value="NZ_JACDRW010000005.1"/>
</dbReference>
<dbReference type="InterPro" id="IPR036010">
    <property type="entry name" value="2Fe-2S_ferredoxin-like_sf"/>
</dbReference>
<keyword evidence="4" id="KW-0479">Metal-binding</keyword>
<dbReference type="CDD" id="cd00207">
    <property type="entry name" value="fer2"/>
    <property type="match status" value="1"/>
</dbReference>
<evidence type="ECO:0000313" key="11">
    <source>
        <dbReference type="Proteomes" id="UP000029447"/>
    </source>
</evidence>
<dbReference type="Proteomes" id="UP000029447">
    <property type="component" value="Unassembled WGS sequence"/>
</dbReference>
<keyword evidence="2" id="KW-0813">Transport</keyword>
<organism evidence="10 11">
    <name type="scientific">Pectobacterium odoriferum</name>
    <dbReference type="NCBI Taxonomy" id="78398"/>
    <lineage>
        <taxon>Bacteria</taxon>
        <taxon>Pseudomonadati</taxon>
        <taxon>Pseudomonadota</taxon>
        <taxon>Gammaproteobacteria</taxon>
        <taxon>Enterobacterales</taxon>
        <taxon>Pectobacteriaceae</taxon>
        <taxon>Pectobacterium</taxon>
    </lineage>
</organism>
<dbReference type="InterPro" id="IPR012675">
    <property type="entry name" value="Beta-grasp_dom_sf"/>
</dbReference>
<keyword evidence="5" id="KW-0249">Electron transport</keyword>
<comment type="similarity">
    <text evidence="1">Belongs to the 2Fe2S plant-type ferredoxin family.</text>
</comment>
<evidence type="ECO:0000256" key="1">
    <source>
        <dbReference type="ARBA" id="ARBA00007874"/>
    </source>
</evidence>
<comment type="cofactor">
    <cofactor evidence="8">
        <name>[2Fe-2S] cluster</name>
        <dbReference type="ChEBI" id="CHEBI:190135"/>
    </cofactor>
</comment>
<keyword evidence="3" id="KW-0001">2Fe-2S</keyword>
<evidence type="ECO:0000256" key="6">
    <source>
        <dbReference type="ARBA" id="ARBA00023004"/>
    </source>
</evidence>
<evidence type="ECO:0000256" key="7">
    <source>
        <dbReference type="ARBA" id="ARBA00023014"/>
    </source>
</evidence>
<dbReference type="EMBL" id="JQOF01000002">
    <property type="protein sequence ID" value="KGA43105.1"/>
    <property type="molecule type" value="Genomic_DNA"/>
</dbReference>
<evidence type="ECO:0000256" key="8">
    <source>
        <dbReference type="ARBA" id="ARBA00034078"/>
    </source>
</evidence>
<dbReference type="Pfam" id="PF00111">
    <property type="entry name" value="Fer2"/>
    <property type="match status" value="1"/>
</dbReference>
<feature type="domain" description="2Fe-2S ferredoxin-type" evidence="9">
    <location>
        <begin position="10"/>
        <end position="74"/>
    </location>
</feature>
<evidence type="ECO:0000313" key="10">
    <source>
        <dbReference type="EMBL" id="KGA43105.1"/>
    </source>
</evidence>
<protein>
    <submittedName>
        <fullName evidence="10">Ferredoxin</fullName>
    </submittedName>
</protein>
<keyword evidence="7" id="KW-0411">Iron-sulfur</keyword>
<reference evidence="10 11" key="1">
    <citation type="submission" date="2014-08" db="EMBL/GenBank/DDBJ databases">
        <title>Genome sequences of NCPPB Pectobacterium isolates.</title>
        <authorList>
            <person name="Glover R.H."/>
            <person name="Sapp M."/>
            <person name="Elphinstone J."/>
        </authorList>
    </citation>
    <scope>NUCLEOTIDE SEQUENCE [LARGE SCALE GENOMIC DNA]</scope>
    <source>
        <strain evidence="10 11">NCPPB3841</strain>
    </source>
</reference>
<evidence type="ECO:0000256" key="2">
    <source>
        <dbReference type="ARBA" id="ARBA00022448"/>
    </source>
</evidence>
<comment type="caution">
    <text evidence="10">The sequence shown here is derived from an EMBL/GenBank/DDBJ whole genome shotgun (WGS) entry which is preliminary data.</text>
</comment>
<dbReference type="PANTHER" id="PTHR43112:SF44">
    <property type="entry name" value="FERREDOXIN"/>
    <property type="match status" value="1"/>
</dbReference>
<dbReference type="InterPro" id="IPR001041">
    <property type="entry name" value="2Fe-2S_ferredoxin-type"/>
</dbReference>
<name>A0ABR4VUR9_9GAMM</name>
<accession>A0ABR4VUR9</accession>
<evidence type="ECO:0000256" key="4">
    <source>
        <dbReference type="ARBA" id="ARBA00022723"/>
    </source>
</evidence>
<evidence type="ECO:0000256" key="3">
    <source>
        <dbReference type="ARBA" id="ARBA00022714"/>
    </source>
</evidence>
<gene>
    <name evidence="10" type="ORF">KU75_04420</name>
</gene>
<dbReference type="Gene3D" id="3.10.20.30">
    <property type="match status" value="1"/>
</dbReference>
<sequence length="98" mass="10841">MAIYSIIDFEKQFQFPCSDDEYILDAGEKAGINLPYSSRSGADSSSAARLLSGKVDQRDGSFLNEKQKAAGFFLTDTSYPLSDCVVQFFVEAELADYE</sequence>